<dbReference type="Pfam" id="PF22539">
    <property type="entry name" value="DUF7004"/>
    <property type="match status" value="1"/>
</dbReference>
<name>A0A1H6F389_9GAMM</name>
<dbReference type="AlphaFoldDB" id="A0A1H6F389"/>
<proteinExistence type="predicted"/>
<dbReference type="InterPro" id="IPR054273">
    <property type="entry name" value="DUF7004"/>
</dbReference>
<evidence type="ECO:0000313" key="2">
    <source>
        <dbReference type="Proteomes" id="UP000236724"/>
    </source>
</evidence>
<protein>
    <submittedName>
        <fullName evidence="1">Uncharacterized protein</fullName>
    </submittedName>
</protein>
<reference evidence="1 2" key="1">
    <citation type="submission" date="2016-10" db="EMBL/GenBank/DDBJ databases">
        <authorList>
            <person name="de Groot N.N."/>
        </authorList>
    </citation>
    <scope>NUCLEOTIDE SEQUENCE [LARGE SCALE GENOMIC DNA]</scope>
    <source>
        <strain evidence="1">MBHS1</strain>
    </source>
</reference>
<dbReference type="EMBL" id="FMSV02000059">
    <property type="protein sequence ID" value="SEH04542.1"/>
    <property type="molecule type" value="Genomic_DNA"/>
</dbReference>
<organism evidence="1 2">
    <name type="scientific">Candidatus Venteria ishoeyi</name>
    <dbReference type="NCBI Taxonomy" id="1899563"/>
    <lineage>
        <taxon>Bacteria</taxon>
        <taxon>Pseudomonadati</taxon>
        <taxon>Pseudomonadota</taxon>
        <taxon>Gammaproteobacteria</taxon>
        <taxon>Thiotrichales</taxon>
        <taxon>Thiotrichaceae</taxon>
        <taxon>Venteria</taxon>
    </lineage>
</organism>
<accession>A0A1H6F389</accession>
<evidence type="ECO:0000313" key="1">
    <source>
        <dbReference type="EMBL" id="SEH04542.1"/>
    </source>
</evidence>
<dbReference type="OrthoDB" id="6402658at2"/>
<sequence>MGTIIKVFSDNSQLEFDRGSFDDWCIYLVSQEQRKPPKDSEYFTRLQVLSQIHSPEKIYQDFVKIFDYTNARLNPKMLAGITRLASHYGNNALEMDKLFTILYAGMVAEENKQHAVLKKRIKRLGMHQVLVEGLKPDIAAHFSRGKKWRELDKICREKGF</sequence>
<gene>
    <name evidence="1" type="ORF">MBHS_00389</name>
</gene>
<dbReference type="RefSeq" id="WP_103918596.1">
    <property type="nucleotide sequence ID" value="NZ_FMSV02000059.1"/>
</dbReference>
<keyword evidence="2" id="KW-1185">Reference proteome</keyword>
<dbReference type="Proteomes" id="UP000236724">
    <property type="component" value="Unassembled WGS sequence"/>
</dbReference>